<feature type="region of interest" description="Disordered" evidence="1">
    <location>
        <begin position="42"/>
        <end position="97"/>
    </location>
</feature>
<accession>A0ABV3DYK8</accession>
<comment type="caution">
    <text evidence="2">The sequence shown here is derived from an EMBL/GenBank/DDBJ whole genome shotgun (WGS) entry which is preliminary data.</text>
</comment>
<dbReference type="InterPro" id="IPR011048">
    <property type="entry name" value="Haem_d1_sf"/>
</dbReference>
<dbReference type="Gene3D" id="2.130.10.10">
    <property type="entry name" value="YVTN repeat-like/Quinoprotein amine dehydrogenase"/>
    <property type="match status" value="1"/>
</dbReference>
<evidence type="ECO:0008006" key="4">
    <source>
        <dbReference type="Google" id="ProtNLM"/>
    </source>
</evidence>
<organism evidence="2 3">
    <name type="scientific">Streptomyces griseoloalbus</name>
    <dbReference type="NCBI Taxonomy" id="67303"/>
    <lineage>
        <taxon>Bacteria</taxon>
        <taxon>Bacillati</taxon>
        <taxon>Actinomycetota</taxon>
        <taxon>Actinomycetes</taxon>
        <taxon>Kitasatosporales</taxon>
        <taxon>Streptomycetaceae</taxon>
        <taxon>Streptomyces</taxon>
    </lineage>
</organism>
<dbReference type="Proteomes" id="UP001551582">
    <property type="component" value="Unassembled WGS sequence"/>
</dbReference>
<proteinExistence type="predicted"/>
<gene>
    <name evidence="2" type="ORF">AB0D65_02950</name>
</gene>
<dbReference type="SUPFAM" id="SSF51004">
    <property type="entry name" value="C-terminal (heme d1) domain of cytochrome cd1-nitrite reductase"/>
    <property type="match status" value="1"/>
</dbReference>
<evidence type="ECO:0000313" key="3">
    <source>
        <dbReference type="Proteomes" id="UP001551582"/>
    </source>
</evidence>
<name>A0ABV3DYK8_9ACTN</name>
<dbReference type="RefSeq" id="WP_359976495.1">
    <property type="nucleotide sequence ID" value="NZ_JBEZLS010000002.1"/>
</dbReference>
<keyword evidence="3" id="KW-1185">Reference proteome</keyword>
<feature type="compositionally biased region" description="Pro residues" evidence="1">
    <location>
        <begin position="59"/>
        <end position="70"/>
    </location>
</feature>
<evidence type="ECO:0000256" key="1">
    <source>
        <dbReference type="SAM" id="MobiDB-lite"/>
    </source>
</evidence>
<dbReference type="EMBL" id="JBEZLS010000002">
    <property type="protein sequence ID" value="MEU9349986.1"/>
    <property type="molecule type" value="Genomic_DNA"/>
</dbReference>
<protein>
    <recommendedName>
        <fullName evidence="4">SMP-30/Gluconolactonase/LRE-like region domain-containing protein</fullName>
    </recommendedName>
</protein>
<feature type="compositionally biased region" description="Basic residues" evidence="1">
    <location>
        <begin position="71"/>
        <end position="80"/>
    </location>
</feature>
<reference evidence="2 3" key="1">
    <citation type="submission" date="2024-06" db="EMBL/GenBank/DDBJ databases">
        <title>The Natural Products Discovery Center: Release of the First 8490 Sequenced Strains for Exploring Actinobacteria Biosynthetic Diversity.</title>
        <authorList>
            <person name="Kalkreuter E."/>
            <person name="Kautsar S.A."/>
            <person name="Yang D."/>
            <person name="Bader C.D."/>
            <person name="Teijaro C.N."/>
            <person name="Fluegel L."/>
            <person name="Davis C.M."/>
            <person name="Simpson J.R."/>
            <person name="Lauterbach L."/>
            <person name="Steele A.D."/>
            <person name="Gui C."/>
            <person name="Meng S."/>
            <person name="Li G."/>
            <person name="Viehrig K."/>
            <person name="Ye F."/>
            <person name="Su P."/>
            <person name="Kiefer A.F."/>
            <person name="Nichols A."/>
            <person name="Cepeda A.J."/>
            <person name="Yan W."/>
            <person name="Fan B."/>
            <person name="Jiang Y."/>
            <person name="Adhikari A."/>
            <person name="Zheng C.-J."/>
            <person name="Schuster L."/>
            <person name="Cowan T.M."/>
            <person name="Smanski M.J."/>
            <person name="Chevrette M.G."/>
            <person name="De Carvalho L.P.S."/>
            <person name="Shen B."/>
        </authorList>
    </citation>
    <scope>NUCLEOTIDE SEQUENCE [LARGE SCALE GENOMIC DNA]</scope>
    <source>
        <strain evidence="2 3">NPDC048274</strain>
    </source>
</reference>
<evidence type="ECO:0000313" key="2">
    <source>
        <dbReference type="EMBL" id="MEU9349986.1"/>
    </source>
</evidence>
<dbReference type="InterPro" id="IPR015943">
    <property type="entry name" value="WD40/YVTN_repeat-like_dom_sf"/>
</dbReference>
<sequence>MKQISGAAGARGVALSGDSGTLYVALRDAGAIAAVDTVTLRETARYDTGTGTGAGTYAGPPPLAGPPPPHSGRRKARSSARTRAASPDRVPSGDADR</sequence>